<protein>
    <submittedName>
        <fullName evidence="2">Protein G12</fullName>
    </submittedName>
</protein>
<name>A0A026WX70_OOCBI</name>
<proteinExistence type="predicted"/>
<keyword evidence="1" id="KW-0732">Signal</keyword>
<keyword evidence="5" id="KW-1185">Reference proteome</keyword>
<evidence type="ECO:0000313" key="2">
    <source>
        <dbReference type="EMBL" id="EZA60607.1"/>
    </source>
</evidence>
<dbReference type="PANTHER" id="PTHR21163:SF1">
    <property type="entry name" value="PROTEIN G12"/>
    <property type="match status" value="1"/>
</dbReference>
<reference evidence="3 6" key="2">
    <citation type="journal article" date="2018" name="Genome Res.">
        <title>The genomic architecture and molecular evolution of ant odorant receptors.</title>
        <authorList>
            <person name="McKenzie S.K."/>
            <person name="Kronauer D.J.C."/>
        </authorList>
    </citation>
    <scope>NUCLEOTIDE SEQUENCE [LARGE SCALE GENOMIC DNA]</scope>
    <source>
        <strain evidence="3">Clonal line C1</strain>
    </source>
</reference>
<evidence type="ECO:0000313" key="3">
    <source>
        <dbReference type="EMBL" id="RLU26326.1"/>
    </source>
</evidence>
<dbReference type="EMBL" id="KK107077">
    <property type="protein sequence ID" value="EZA60607.1"/>
    <property type="molecule type" value="Genomic_DNA"/>
</dbReference>
<dbReference type="AlphaFoldDB" id="A0A026WX70"/>
<organism evidence="2 5">
    <name type="scientific">Ooceraea biroi</name>
    <name type="common">Clonal raider ant</name>
    <name type="synonym">Cerapachys biroi</name>
    <dbReference type="NCBI Taxonomy" id="2015173"/>
    <lineage>
        <taxon>Eukaryota</taxon>
        <taxon>Metazoa</taxon>
        <taxon>Ecdysozoa</taxon>
        <taxon>Arthropoda</taxon>
        <taxon>Hexapoda</taxon>
        <taxon>Insecta</taxon>
        <taxon>Pterygota</taxon>
        <taxon>Neoptera</taxon>
        <taxon>Endopterygota</taxon>
        <taxon>Hymenoptera</taxon>
        <taxon>Apocrita</taxon>
        <taxon>Aculeata</taxon>
        <taxon>Formicoidea</taxon>
        <taxon>Formicidae</taxon>
        <taxon>Dorylinae</taxon>
        <taxon>Ooceraea</taxon>
    </lineage>
</organism>
<dbReference type="EMBL" id="QOIP01000001">
    <property type="protein sequence ID" value="RLU26700.1"/>
    <property type="molecule type" value="Genomic_DNA"/>
</dbReference>
<reference evidence="3" key="3">
    <citation type="submission" date="2018-07" db="EMBL/GenBank/DDBJ databases">
        <authorList>
            <person name="Mckenzie S.K."/>
            <person name="Kronauer D.J.C."/>
        </authorList>
    </citation>
    <scope>NUCLEOTIDE SEQUENCE</scope>
    <source>
        <strain evidence="3">Clonal line C1</strain>
    </source>
</reference>
<gene>
    <name evidence="3" type="ORF">DMN91_000120</name>
    <name evidence="4" type="ORF">DMN91_000497</name>
    <name evidence="2" type="ORF">X777_14633</name>
</gene>
<dbReference type="OMA" id="AEHMITD"/>
<evidence type="ECO:0000313" key="4">
    <source>
        <dbReference type="EMBL" id="RLU26700.1"/>
    </source>
</evidence>
<accession>A0A026WX70</accession>
<dbReference type="Proteomes" id="UP000279307">
    <property type="component" value="Chromosome 1"/>
</dbReference>
<feature type="signal peptide" evidence="1">
    <location>
        <begin position="1"/>
        <end position="16"/>
    </location>
</feature>
<evidence type="ECO:0000313" key="6">
    <source>
        <dbReference type="Proteomes" id="UP000279307"/>
    </source>
</evidence>
<reference evidence="2 5" key="1">
    <citation type="journal article" date="2014" name="Curr. Biol.">
        <title>The genome of the clonal raider ant Cerapachys biroi.</title>
        <authorList>
            <person name="Oxley P.R."/>
            <person name="Ji L."/>
            <person name="Fetter-Pruneda I."/>
            <person name="McKenzie S.K."/>
            <person name="Li C."/>
            <person name="Hu H."/>
            <person name="Zhang G."/>
            <person name="Kronauer D.J."/>
        </authorList>
    </citation>
    <scope>NUCLEOTIDE SEQUENCE [LARGE SCALE GENOMIC DNA]</scope>
</reference>
<feature type="chain" id="PRO_5035982453" evidence="1">
    <location>
        <begin position="17"/>
        <end position="216"/>
    </location>
</feature>
<dbReference type="EMBL" id="QOIP01000001">
    <property type="protein sequence ID" value="RLU26326.1"/>
    <property type="molecule type" value="Genomic_DNA"/>
</dbReference>
<sequence>MKFALALLAIVATASAKIEIPNFGRGELYKDIQDFLDLMPQEEILAITLQYYGEDKEFQTMIQYFQSKEFKNLVAEVEALPEIKILMNYIHDAGIDIYKIVNLLNDALGLPPLTPPSTLVLGTQITGGIKGYVKDILAILPSKELNDLYEKKLKTSEAFRSFIKQLESKNFQEIVNKVYVNPKFQALLKHAKDAGIDLIVLKDLLKILWGITVPGN</sequence>
<dbReference type="Pfam" id="PF06757">
    <property type="entry name" value="Ins_allergen_rp"/>
    <property type="match status" value="1"/>
</dbReference>
<dbReference type="InterPro" id="IPR010629">
    <property type="entry name" value="Ins_allergen"/>
</dbReference>
<evidence type="ECO:0000313" key="5">
    <source>
        <dbReference type="Proteomes" id="UP000053097"/>
    </source>
</evidence>
<dbReference type="Proteomes" id="UP000053097">
    <property type="component" value="Unassembled WGS sequence"/>
</dbReference>
<dbReference type="PANTHER" id="PTHR21163">
    <property type="entry name" value="PROTEIN G12"/>
    <property type="match status" value="1"/>
</dbReference>
<dbReference type="OrthoDB" id="7882129at2759"/>
<evidence type="ECO:0000256" key="1">
    <source>
        <dbReference type="SAM" id="SignalP"/>
    </source>
</evidence>